<accession>A0ACC2WAA7</accession>
<gene>
    <name evidence="1" type="ORF">QFC20_003671</name>
</gene>
<dbReference type="Proteomes" id="UP001230649">
    <property type="component" value="Unassembled WGS sequence"/>
</dbReference>
<comment type="caution">
    <text evidence="1">The sequence shown here is derived from an EMBL/GenBank/DDBJ whole genome shotgun (WGS) entry which is preliminary data.</text>
</comment>
<sequence>MLSTSIMLATLASLLMLGNASPLPQSEEAPEEAIPEEEESTGGRQIRWLRESDGAELCLQVDAITGPPEVQLKNGGAVTFGNCFTEDNPNFPFQQWVYNTGSTKICVAPNAYSDTDYCIDFGTNLGSNGQTLYIWQAYEGLPAQQLYITDDNHIAVENGPGQCVDVRAESGPQPSYARAYGSEKSVQAWDCTFGNTNQIFIFNDAPTPPVPTVGRPITWTRESDGAELCLQVNSITGPQEVQLRNGASLGINECFPETSPNVPFQRWEYTLGSTKICVAPNAYSDAYEGLPAQQLYITDDKHIAVENGPGQCVDVRAESGPQPSYARPYGSQKDVQSWQCTAGNANQIGLLRGNASDYTISQGQWPLPTSWTKSLSQPAF</sequence>
<proteinExistence type="predicted"/>
<name>A0ACC2WAA7_9TREE</name>
<reference evidence="1" key="1">
    <citation type="submission" date="2023-04" db="EMBL/GenBank/DDBJ databases">
        <title>Draft Genome sequencing of Naganishia species isolated from polar environments using Oxford Nanopore Technology.</title>
        <authorList>
            <person name="Leo P."/>
            <person name="Venkateswaran K."/>
        </authorList>
    </citation>
    <scope>NUCLEOTIDE SEQUENCE</scope>
    <source>
        <strain evidence="1">MNA-CCFEE 5262</strain>
    </source>
</reference>
<evidence type="ECO:0000313" key="2">
    <source>
        <dbReference type="Proteomes" id="UP001230649"/>
    </source>
</evidence>
<keyword evidence="2" id="KW-1185">Reference proteome</keyword>
<protein>
    <submittedName>
        <fullName evidence="1">Uncharacterized protein</fullName>
    </submittedName>
</protein>
<organism evidence="1 2">
    <name type="scientific">Naganishia adeliensis</name>
    <dbReference type="NCBI Taxonomy" id="92952"/>
    <lineage>
        <taxon>Eukaryota</taxon>
        <taxon>Fungi</taxon>
        <taxon>Dikarya</taxon>
        <taxon>Basidiomycota</taxon>
        <taxon>Agaricomycotina</taxon>
        <taxon>Tremellomycetes</taxon>
        <taxon>Filobasidiales</taxon>
        <taxon>Filobasidiaceae</taxon>
        <taxon>Naganishia</taxon>
    </lineage>
</organism>
<dbReference type="EMBL" id="JASBWS010000035">
    <property type="protein sequence ID" value="KAJ9107986.1"/>
    <property type="molecule type" value="Genomic_DNA"/>
</dbReference>
<evidence type="ECO:0000313" key="1">
    <source>
        <dbReference type="EMBL" id="KAJ9107986.1"/>
    </source>
</evidence>